<dbReference type="PROSITE" id="PS01124">
    <property type="entry name" value="HTH_ARAC_FAMILY_2"/>
    <property type="match status" value="1"/>
</dbReference>
<keyword evidence="6" id="KW-1185">Reference proteome</keyword>
<dbReference type="EMBL" id="CP136864">
    <property type="protein sequence ID" value="WOJ92478.1"/>
    <property type="molecule type" value="Genomic_DNA"/>
</dbReference>
<evidence type="ECO:0000256" key="2">
    <source>
        <dbReference type="ARBA" id="ARBA00023125"/>
    </source>
</evidence>
<dbReference type="SMART" id="SM00342">
    <property type="entry name" value="HTH_ARAC"/>
    <property type="match status" value="1"/>
</dbReference>
<gene>
    <name evidence="5" type="ORF">R0135_11865</name>
</gene>
<protein>
    <submittedName>
        <fullName evidence="5">AraC family transcriptional regulator ligand-binding domain-containing protein</fullName>
    </submittedName>
</protein>
<dbReference type="InterPro" id="IPR020449">
    <property type="entry name" value="Tscrpt_reg_AraC-type_HTH"/>
</dbReference>
<proteinExistence type="predicted"/>
<dbReference type="PANTHER" id="PTHR47894:SF1">
    <property type="entry name" value="HTH-TYPE TRANSCRIPTIONAL REGULATOR VQSM"/>
    <property type="match status" value="1"/>
</dbReference>
<dbReference type="Proteomes" id="UP001626537">
    <property type="component" value="Chromosome"/>
</dbReference>
<evidence type="ECO:0000313" key="6">
    <source>
        <dbReference type="Proteomes" id="UP001626537"/>
    </source>
</evidence>
<evidence type="ECO:0000313" key="5">
    <source>
        <dbReference type="EMBL" id="WOJ92478.1"/>
    </source>
</evidence>
<keyword evidence="2" id="KW-0238">DNA-binding</keyword>
<dbReference type="InterPro" id="IPR018060">
    <property type="entry name" value="HTH_AraC"/>
</dbReference>
<organism evidence="5 6">
    <name type="scientific">Congregibacter variabilis</name>
    <dbReference type="NCBI Taxonomy" id="3081200"/>
    <lineage>
        <taxon>Bacteria</taxon>
        <taxon>Pseudomonadati</taxon>
        <taxon>Pseudomonadota</taxon>
        <taxon>Gammaproteobacteria</taxon>
        <taxon>Cellvibrionales</taxon>
        <taxon>Halieaceae</taxon>
        <taxon>Congregibacter</taxon>
    </lineage>
</organism>
<dbReference type="PRINTS" id="PR00032">
    <property type="entry name" value="HTHARAC"/>
</dbReference>
<name>A0ABZ0I0F8_9GAMM</name>
<dbReference type="Pfam" id="PF12833">
    <property type="entry name" value="HTH_18"/>
    <property type="match status" value="1"/>
</dbReference>
<feature type="domain" description="HTH araC/xylS-type" evidence="4">
    <location>
        <begin position="233"/>
        <end position="331"/>
    </location>
</feature>
<evidence type="ECO:0000256" key="3">
    <source>
        <dbReference type="ARBA" id="ARBA00023163"/>
    </source>
</evidence>
<evidence type="ECO:0000259" key="4">
    <source>
        <dbReference type="PROSITE" id="PS01124"/>
    </source>
</evidence>
<sequence>MSQITSLYVYKVIDQASPGVATDDLVEALGLRPEDPVDAAKMVSSSAYYDFFARLADRDPDGLRLPLRIGAAMRSDDYGAFGLAWKSAPNLRGSYVRSERYGHILGNAESYSLEKTVDGVFFRLDKVNDGHPGALLSNEASMSAVNTISQEVSTTNFKPLAVYFKHAPRGDIAVYENHFGCPVHFRSGRDALLVSQQSMTAPNKLGDQTIAKFFDQHLEQELALRTDDTALEQQVRRVIANVLSEGVPRLSLIANELSISSRTLQRRLSDQGLSFQSVVDMARKDLAQQLLRETDYSLAEVAFLTGFAEQSAFTRAFKRWAGQTPRSYRLETIHR</sequence>
<keyword evidence="1" id="KW-0805">Transcription regulation</keyword>
<reference evidence="5 6" key="1">
    <citation type="submission" date="2023-10" db="EMBL/GenBank/DDBJ databases">
        <title>Two novel species belonging to the OM43/NOR5 clade.</title>
        <authorList>
            <person name="Park M."/>
        </authorList>
    </citation>
    <scope>NUCLEOTIDE SEQUENCE [LARGE SCALE GENOMIC DNA]</scope>
    <source>
        <strain evidence="5 6">IMCC43200</strain>
    </source>
</reference>
<accession>A0ABZ0I0F8</accession>
<keyword evidence="3" id="KW-0804">Transcription</keyword>
<dbReference type="Gene3D" id="1.10.10.60">
    <property type="entry name" value="Homeodomain-like"/>
    <property type="match status" value="1"/>
</dbReference>
<dbReference type="SUPFAM" id="SSF46689">
    <property type="entry name" value="Homeodomain-like"/>
    <property type="match status" value="1"/>
</dbReference>
<evidence type="ECO:0000256" key="1">
    <source>
        <dbReference type="ARBA" id="ARBA00023015"/>
    </source>
</evidence>
<dbReference type="InterPro" id="IPR009057">
    <property type="entry name" value="Homeodomain-like_sf"/>
</dbReference>
<dbReference type="Pfam" id="PF12625">
    <property type="entry name" value="Arabinose_bd"/>
    <property type="match status" value="1"/>
</dbReference>
<dbReference type="RefSeq" id="WP_407347077.1">
    <property type="nucleotide sequence ID" value="NZ_CP136864.1"/>
</dbReference>
<dbReference type="PANTHER" id="PTHR47894">
    <property type="entry name" value="HTH-TYPE TRANSCRIPTIONAL REGULATOR GADX"/>
    <property type="match status" value="1"/>
</dbReference>
<dbReference type="InterPro" id="IPR032687">
    <property type="entry name" value="AraC-type_N"/>
</dbReference>